<dbReference type="RefSeq" id="XP_016463198.1">
    <property type="nucleotide sequence ID" value="XM_016607712.1"/>
</dbReference>
<sequence length="425" mass="47576">MGDHEEHPVVPIAPMAPLVPKAVLYDWAQPAAENLATSILVPQIQGESFQITNNMLHLLQNTGLFSGSQVKDPQQHLKIFRSICKSQRQPNITPEAIKLLLFPFSVIGAAQTCQAIREQVPPPNKTAQQIDDILSFKQRPMESLHETWESFKGMLVICPHHGIPNLMSAPWHSNLMLGQRFYIRLSDNVKNIVDASAGGAFLSKTWREGQGLLDKMIQNSGWITKNAPITPVVHSVPLDPSNSMAENMATLLSQMSILTKRVQESGQKQQVHIVDTTNGGLSTSCISQPIGNQWPTGHDHQHYPEDMNYMSNYGGQRQGGQNWGQQNQQYRPAQSQFNSGNMGELDESMKLTEVTAQPAQEEGNIQIETEKEAEIVQKPVVDVAADKYQSQIIGKKRPSAPFPQRLAKYQKEEQYKKFLEMLKQI</sequence>
<dbReference type="PaxDb" id="4097-A0A1S3ZFH9"/>
<evidence type="ECO:0000313" key="1">
    <source>
        <dbReference type="RefSeq" id="XP_016463198.1"/>
    </source>
</evidence>
<proteinExistence type="predicted"/>
<dbReference type="PANTHER" id="PTHR33223:SF11">
    <property type="entry name" value="ELEMENT PROTEIN, PUTATIVE-RELATED"/>
    <property type="match status" value="1"/>
</dbReference>
<name>A0A1S3ZFH9_TOBAC</name>
<organism evidence="1">
    <name type="scientific">Nicotiana tabacum</name>
    <name type="common">Common tobacco</name>
    <dbReference type="NCBI Taxonomy" id="4097"/>
    <lineage>
        <taxon>Eukaryota</taxon>
        <taxon>Viridiplantae</taxon>
        <taxon>Streptophyta</taxon>
        <taxon>Embryophyta</taxon>
        <taxon>Tracheophyta</taxon>
        <taxon>Spermatophyta</taxon>
        <taxon>Magnoliopsida</taxon>
        <taxon>eudicotyledons</taxon>
        <taxon>Gunneridae</taxon>
        <taxon>Pentapetalae</taxon>
        <taxon>asterids</taxon>
        <taxon>lamiids</taxon>
        <taxon>Solanales</taxon>
        <taxon>Solanaceae</taxon>
        <taxon>Nicotianoideae</taxon>
        <taxon>Nicotianeae</taxon>
        <taxon>Nicotiana</taxon>
    </lineage>
</organism>
<accession>A0A1S3ZFH9</accession>
<gene>
    <name evidence="1" type="primary">LOC107786264</name>
</gene>
<dbReference type="OrthoDB" id="1298831at2759"/>
<dbReference type="PANTHER" id="PTHR33223">
    <property type="entry name" value="CCHC-TYPE DOMAIN-CONTAINING PROTEIN"/>
    <property type="match status" value="1"/>
</dbReference>
<reference evidence="1" key="1">
    <citation type="submission" date="2025-08" db="UniProtKB">
        <authorList>
            <consortium name="RefSeq"/>
        </authorList>
    </citation>
    <scope>IDENTIFICATION</scope>
</reference>
<protein>
    <submittedName>
        <fullName evidence="1">Uncharacterized protein</fullName>
    </submittedName>
</protein>
<dbReference type="AlphaFoldDB" id="A0A1S3ZFH9"/>
<dbReference type="KEGG" id="nta:107786264"/>